<feature type="domain" description="Impact N-terminal" evidence="2">
    <location>
        <begin position="16"/>
        <end position="116"/>
    </location>
</feature>
<dbReference type="GO" id="GO:0006446">
    <property type="term" value="P:regulation of translational initiation"/>
    <property type="evidence" value="ECO:0007669"/>
    <property type="project" value="TreeGrafter"/>
</dbReference>
<dbReference type="InterPro" id="IPR036956">
    <property type="entry name" value="Impact_N_sf"/>
</dbReference>
<dbReference type="InterPro" id="IPR001498">
    <property type="entry name" value="Impact_N"/>
</dbReference>
<dbReference type="Gene3D" id="3.30.230.30">
    <property type="entry name" value="Impact, N-terminal domain"/>
    <property type="match status" value="1"/>
</dbReference>
<dbReference type="InterPro" id="IPR023582">
    <property type="entry name" value="Impact"/>
</dbReference>
<evidence type="ECO:0000259" key="2">
    <source>
        <dbReference type="Pfam" id="PF01205"/>
    </source>
</evidence>
<evidence type="ECO:0000313" key="4">
    <source>
        <dbReference type="Proteomes" id="UP000823629"/>
    </source>
</evidence>
<dbReference type="SUPFAM" id="SSF54211">
    <property type="entry name" value="Ribosomal protein S5 domain 2-like"/>
    <property type="match status" value="1"/>
</dbReference>
<organism evidence="3 4">
    <name type="scientific">Candidatus Scatoplasma merdavium</name>
    <dbReference type="NCBI Taxonomy" id="2840932"/>
    <lineage>
        <taxon>Bacteria</taxon>
        <taxon>Bacillati</taxon>
        <taxon>Bacillota</taxon>
        <taxon>Bacilli</taxon>
        <taxon>Bacillales</taxon>
        <taxon>Candidatus Scatoplasma</taxon>
    </lineage>
</organism>
<protein>
    <submittedName>
        <fullName evidence="3">YigZ family protein</fullName>
    </submittedName>
</protein>
<dbReference type="EMBL" id="JADING010000079">
    <property type="protein sequence ID" value="MBO8414391.1"/>
    <property type="molecule type" value="Genomic_DNA"/>
</dbReference>
<dbReference type="AlphaFoldDB" id="A0A9D9DAA0"/>
<dbReference type="GO" id="GO:0005737">
    <property type="term" value="C:cytoplasm"/>
    <property type="evidence" value="ECO:0007669"/>
    <property type="project" value="TreeGrafter"/>
</dbReference>
<evidence type="ECO:0000256" key="1">
    <source>
        <dbReference type="ARBA" id="ARBA00007665"/>
    </source>
</evidence>
<sequence>MLVLKNNLEVFKEVSKSKFYAYAFKVETIDEIKAKINEIRTEHSKARHCLDCYYLSSSNLEAKEDGEPVNAMHKILSLIQKMGVHKILIVVVRYFGGVLLGASNLERTIINLVSELLSEENFQEEVIKKRYRFLCLNSYYSQIKKILLQEGITIQNLGFDTNKVTGEFFIDEVPENLIGYFMELEEIKKS</sequence>
<comment type="caution">
    <text evidence="3">The sequence shown here is derived from an EMBL/GenBank/DDBJ whole genome shotgun (WGS) entry which is preliminary data.</text>
</comment>
<dbReference type="PANTHER" id="PTHR16301:SF20">
    <property type="entry name" value="IMPACT FAMILY MEMBER YIGZ"/>
    <property type="match status" value="1"/>
</dbReference>
<reference evidence="3" key="2">
    <citation type="journal article" date="2021" name="PeerJ">
        <title>Extensive microbial diversity within the chicken gut microbiome revealed by metagenomics and culture.</title>
        <authorList>
            <person name="Gilroy R."/>
            <person name="Ravi A."/>
            <person name="Getino M."/>
            <person name="Pursley I."/>
            <person name="Horton D.L."/>
            <person name="Alikhan N.F."/>
            <person name="Baker D."/>
            <person name="Gharbi K."/>
            <person name="Hall N."/>
            <person name="Watson M."/>
            <person name="Adriaenssens E.M."/>
            <person name="Foster-Nyarko E."/>
            <person name="Jarju S."/>
            <person name="Secka A."/>
            <person name="Antonio M."/>
            <person name="Oren A."/>
            <person name="Chaudhuri R.R."/>
            <person name="La Ragione R."/>
            <person name="Hildebrand F."/>
            <person name="Pallen M.J."/>
        </authorList>
    </citation>
    <scope>NUCLEOTIDE SEQUENCE</scope>
    <source>
        <strain evidence="3">1748</strain>
    </source>
</reference>
<comment type="similarity">
    <text evidence="1">Belongs to the IMPACT family.</text>
</comment>
<reference evidence="3" key="1">
    <citation type="submission" date="2020-10" db="EMBL/GenBank/DDBJ databases">
        <authorList>
            <person name="Gilroy R."/>
        </authorList>
    </citation>
    <scope>NUCLEOTIDE SEQUENCE</scope>
    <source>
        <strain evidence="3">1748</strain>
    </source>
</reference>
<dbReference type="InterPro" id="IPR020568">
    <property type="entry name" value="Ribosomal_Su5_D2-typ_SF"/>
</dbReference>
<name>A0A9D9DAA0_9BACL</name>
<dbReference type="Pfam" id="PF01205">
    <property type="entry name" value="Impact_N"/>
    <property type="match status" value="1"/>
</dbReference>
<dbReference type="PANTHER" id="PTHR16301">
    <property type="entry name" value="IMPACT-RELATED"/>
    <property type="match status" value="1"/>
</dbReference>
<accession>A0A9D9DAA0</accession>
<evidence type="ECO:0000313" key="3">
    <source>
        <dbReference type="EMBL" id="MBO8414391.1"/>
    </source>
</evidence>
<dbReference type="Proteomes" id="UP000823629">
    <property type="component" value="Unassembled WGS sequence"/>
</dbReference>
<proteinExistence type="inferred from homology"/>
<gene>
    <name evidence="3" type="ORF">IAC78_02805</name>
</gene>